<dbReference type="InterPro" id="IPR029060">
    <property type="entry name" value="PIN-like_dom_sf"/>
</dbReference>
<dbReference type="RefSeq" id="WP_171199249.1">
    <property type="nucleotide sequence ID" value="NZ_JABEND010000003.1"/>
</dbReference>
<evidence type="ECO:0000256" key="5">
    <source>
        <dbReference type="ARBA" id="ARBA00022842"/>
    </source>
</evidence>
<dbReference type="Gene3D" id="3.40.50.1010">
    <property type="entry name" value="5'-nuclease"/>
    <property type="match status" value="1"/>
</dbReference>
<keyword evidence="2 6" id="KW-0540">Nuclease</keyword>
<dbReference type="GO" id="GO:0000287">
    <property type="term" value="F:magnesium ion binding"/>
    <property type="evidence" value="ECO:0007669"/>
    <property type="project" value="UniProtKB-UniRule"/>
</dbReference>
<keyword evidence="5 6" id="KW-0460">Magnesium</keyword>
<feature type="domain" description="PIN" evidence="7">
    <location>
        <begin position="9"/>
        <end position="135"/>
    </location>
</feature>
<evidence type="ECO:0000256" key="1">
    <source>
        <dbReference type="ARBA" id="ARBA00022649"/>
    </source>
</evidence>
<keyword evidence="9" id="KW-1185">Reference proteome</keyword>
<organism evidence="8 9">
    <name type="scientific">Nakamurella aerolata</name>
    <dbReference type="NCBI Taxonomy" id="1656892"/>
    <lineage>
        <taxon>Bacteria</taxon>
        <taxon>Bacillati</taxon>
        <taxon>Actinomycetota</taxon>
        <taxon>Actinomycetes</taxon>
        <taxon>Nakamurellales</taxon>
        <taxon>Nakamurellaceae</taxon>
        <taxon>Nakamurella</taxon>
    </lineage>
</organism>
<comment type="similarity">
    <text evidence="6">Belongs to the PINc/VapC protein family.</text>
</comment>
<dbReference type="SUPFAM" id="SSF88723">
    <property type="entry name" value="PIN domain-like"/>
    <property type="match status" value="1"/>
</dbReference>
<feature type="binding site" evidence="6">
    <location>
        <position position="112"/>
    </location>
    <ligand>
        <name>Mg(2+)</name>
        <dbReference type="ChEBI" id="CHEBI:18420"/>
    </ligand>
</feature>
<evidence type="ECO:0000259" key="7">
    <source>
        <dbReference type="Pfam" id="PF01850"/>
    </source>
</evidence>
<dbReference type="AlphaFoldDB" id="A0A849AFG7"/>
<dbReference type="InterPro" id="IPR002716">
    <property type="entry name" value="PIN_dom"/>
</dbReference>
<evidence type="ECO:0000256" key="2">
    <source>
        <dbReference type="ARBA" id="ARBA00022722"/>
    </source>
</evidence>
<comment type="caution">
    <text evidence="8">The sequence shown here is derived from an EMBL/GenBank/DDBJ whole genome shotgun (WGS) entry which is preliminary data.</text>
</comment>
<reference evidence="8 9" key="1">
    <citation type="submission" date="2020-05" db="EMBL/GenBank/DDBJ databases">
        <title>Nakamurella sp. DB0629 isolated from air conditioner.</title>
        <authorList>
            <person name="Kim D.H."/>
            <person name="Kim D.-U."/>
        </authorList>
    </citation>
    <scope>NUCLEOTIDE SEQUENCE [LARGE SCALE GENOMIC DNA]</scope>
    <source>
        <strain evidence="8 9">DB0629</strain>
    </source>
</reference>
<dbReference type="EC" id="3.1.-.-" evidence="6"/>
<gene>
    <name evidence="6" type="primary">vapC</name>
    <name evidence="8" type="ORF">HKD39_07620</name>
</gene>
<sequence>MTTPLTAFDADVLIYAATAGHPLGERVSALFSDTAPAKAPGSDTGAAAGPVGVGSVLLLPEVLTKPLRADADSAETAALISLLSRLELLPLTEPTARLALALGSRYGLRPADAAHLATAVAAGADRFLTNNRKDFPQQAITEISVVHPDQLP</sequence>
<name>A0A849AFG7_9ACTN</name>
<dbReference type="Pfam" id="PF01850">
    <property type="entry name" value="PIN"/>
    <property type="match status" value="1"/>
</dbReference>
<dbReference type="InterPro" id="IPR022907">
    <property type="entry name" value="VapC_family"/>
</dbReference>
<protein>
    <recommendedName>
        <fullName evidence="6">Ribonuclease VapC</fullName>
        <shortName evidence="6">RNase VapC</shortName>
        <ecNumber evidence="6">3.1.-.-</ecNumber>
    </recommendedName>
    <alternativeName>
        <fullName evidence="6">Toxin VapC</fullName>
    </alternativeName>
</protein>
<keyword evidence="1 6" id="KW-1277">Toxin-antitoxin system</keyword>
<evidence type="ECO:0000256" key="6">
    <source>
        <dbReference type="HAMAP-Rule" id="MF_00265"/>
    </source>
</evidence>
<accession>A0A849AFG7</accession>
<dbReference type="GO" id="GO:0090729">
    <property type="term" value="F:toxin activity"/>
    <property type="evidence" value="ECO:0007669"/>
    <property type="project" value="UniProtKB-KW"/>
</dbReference>
<dbReference type="GO" id="GO:0016787">
    <property type="term" value="F:hydrolase activity"/>
    <property type="evidence" value="ECO:0007669"/>
    <property type="project" value="UniProtKB-KW"/>
</dbReference>
<evidence type="ECO:0000313" key="8">
    <source>
        <dbReference type="EMBL" id="NNG35582.1"/>
    </source>
</evidence>
<comment type="function">
    <text evidence="6">Toxic component of a toxin-antitoxin (TA) system. An RNase.</text>
</comment>
<keyword evidence="4 6" id="KW-0378">Hydrolase</keyword>
<dbReference type="EMBL" id="JABEND010000003">
    <property type="protein sequence ID" value="NNG35582.1"/>
    <property type="molecule type" value="Genomic_DNA"/>
</dbReference>
<keyword evidence="3 6" id="KW-0479">Metal-binding</keyword>
<comment type="cofactor">
    <cofactor evidence="6">
        <name>Mg(2+)</name>
        <dbReference type="ChEBI" id="CHEBI:18420"/>
    </cofactor>
</comment>
<evidence type="ECO:0000256" key="4">
    <source>
        <dbReference type="ARBA" id="ARBA00022801"/>
    </source>
</evidence>
<evidence type="ECO:0000256" key="3">
    <source>
        <dbReference type="ARBA" id="ARBA00022723"/>
    </source>
</evidence>
<feature type="binding site" evidence="6">
    <location>
        <position position="9"/>
    </location>
    <ligand>
        <name>Mg(2+)</name>
        <dbReference type="ChEBI" id="CHEBI:18420"/>
    </ligand>
</feature>
<dbReference type="GO" id="GO:0004540">
    <property type="term" value="F:RNA nuclease activity"/>
    <property type="evidence" value="ECO:0007669"/>
    <property type="project" value="InterPro"/>
</dbReference>
<proteinExistence type="inferred from homology"/>
<evidence type="ECO:0000313" key="9">
    <source>
        <dbReference type="Proteomes" id="UP000562984"/>
    </source>
</evidence>
<dbReference type="HAMAP" id="MF_00265">
    <property type="entry name" value="VapC_Nob1"/>
    <property type="match status" value="1"/>
</dbReference>
<keyword evidence="6" id="KW-0800">Toxin</keyword>
<dbReference type="Proteomes" id="UP000562984">
    <property type="component" value="Unassembled WGS sequence"/>
</dbReference>